<name>A0ABR2X4U4_9FUNG</name>
<protein>
    <submittedName>
        <fullName evidence="4">DNA-binding protein snt1</fullName>
    </submittedName>
</protein>
<feature type="compositionally biased region" description="Polar residues" evidence="2">
    <location>
        <begin position="2217"/>
        <end position="2229"/>
    </location>
</feature>
<feature type="region of interest" description="Disordered" evidence="2">
    <location>
        <begin position="1943"/>
        <end position="1965"/>
    </location>
</feature>
<feature type="compositionally biased region" description="Acidic residues" evidence="2">
    <location>
        <begin position="1688"/>
        <end position="1704"/>
    </location>
</feature>
<feature type="domain" description="SANT" evidence="3">
    <location>
        <begin position="966"/>
        <end position="1017"/>
    </location>
</feature>
<keyword evidence="1" id="KW-0175">Coiled coil</keyword>
<feature type="compositionally biased region" description="Basic and acidic residues" evidence="2">
    <location>
        <begin position="128"/>
        <end position="139"/>
    </location>
</feature>
<feature type="domain" description="SANT" evidence="3">
    <location>
        <begin position="1756"/>
        <end position="1799"/>
    </location>
</feature>
<feature type="compositionally biased region" description="Basic and acidic residues" evidence="2">
    <location>
        <begin position="16"/>
        <end position="35"/>
    </location>
</feature>
<feature type="compositionally biased region" description="Basic and acidic residues" evidence="2">
    <location>
        <begin position="283"/>
        <end position="292"/>
    </location>
</feature>
<feature type="compositionally biased region" description="Basic and acidic residues" evidence="2">
    <location>
        <begin position="1182"/>
        <end position="1195"/>
    </location>
</feature>
<feature type="compositionally biased region" description="Polar residues" evidence="2">
    <location>
        <begin position="1903"/>
        <end position="1923"/>
    </location>
</feature>
<feature type="compositionally biased region" description="Polar residues" evidence="2">
    <location>
        <begin position="1091"/>
        <end position="1103"/>
    </location>
</feature>
<comment type="caution">
    <text evidence="4">The sequence shown here is derived from an EMBL/GenBank/DDBJ whole genome shotgun (WGS) entry which is preliminary data.</text>
</comment>
<feature type="region of interest" description="Disordered" evidence="2">
    <location>
        <begin position="480"/>
        <end position="505"/>
    </location>
</feature>
<feature type="region of interest" description="Disordered" evidence="2">
    <location>
        <begin position="3028"/>
        <end position="3156"/>
    </location>
</feature>
<evidence type="ECO:0000313" key="5">
    <source>
        <dbReference type="Proteomes" id="UP001479436"/>
    </source>
</evidence>
<dbReference type="EMBL" id="JASJQH010000004">
    <property type="protein sequence ID" value="KAK9768812.1"/>
    <property type="molecule type" value="Genomic_DNA"/>
</dbReference>
<feature type="compositionally biased region" description="Low complexity" evidence="2">
    <location>
        <begin position="2814"/>
        <end position="2828"/>
    </location>
</feature>
<dbReference type="SUPFAM" id="SSF46689">
    <property type="entry name" value="Homeodomain-like"/>
    <property type="match status" value="2"/>
</dbReference>
<feature type="compositionally biased region" description="Polar residues" evidence="2">
    <location>
        <begin position="1223"/>
        <end position="1233"/>
    </location>
</feature>
<feature type="compositionally biased region" description="Basic and acidic residues" evidence="2">
    <location>
        <begin position="1459"/>
        <end position="1471"/>
    </location>
</feature>
<feature type="compositionally biased region" description="Polar residues" evidence="2">
    <location>
        <begin position="73"/>
        <end position="84"/>
    </location>
</feature>
<dbReference type="InterPro" id="IPR001005">
    <property type="entry name" value="SANT/Myb"/>
</dbReference>
<feature type="compositionally biased region" description="Low complexity" evidence="2">
    <location>
        <begin position="2244"/>
        <end position="2259"/>
    </location>
</feature>
<feature type="compositionally biased region" description="Basic and acidic residues" evidence="2">
    <location>
        <begin position="1482"/>
        <end position="1501"/>
    </location>
</feature>
<feature type="compositionally biased region" description="Low complexity" evidence="2">
    <location>
        <begin position="2623"/>
        <end position="2639"/>
    </location>
</feature>
<feature type="region of interest" description="Disordered" evidence="2">
    <location>
        <begin position="1029"/>
        <end position="1109"/>
    </location>
</feature>
<feature type="region of interest" description="Disordered" evidence="2">
    <location>
        <begin position="869"/>
        <end position="898"/>
    </location>
</feature>
<feature type="compositionally biased region" description="Polar residues" evidence="2">
    <location>
        <begin position="1851"/>
        <end position="1868"/>
    </location>
</feature>
<feature type="compositionally biased region" description="Polar residues" evidence="2">
    <location>
        <begin position="1945"/>
        <end position="1965"/>
    </location>
</feature>
<feature type="compositionally biased region" description="Polar residues" evidence="2">
    <location>
        <begin position="221"/>
        <end position="233"/>
    </location>
</feature>
<dbReference type="PANTHER" id="PTHR13992">
    <property type="entry name" value="NUCLEAR RECEPTOR CO-REPRESSOR RELATED NCOR"/>
    <property type="match status" value="1"/>
</dbReference>
<feature type="compositionally biased region" description="Polar residues" evidence="2">
    <location>
        <begin position="2959"/>
        <end position="2968"/>
    </location>
</feature>
<accession>A0ABR2X4U4</accession>
<dbReference type="InterPro" id="IPR017884">
    <property type="entry name" value="SANT_dom"/>
</dbReference>
<feature type="compositionally biased region" description="Polar residues" evidence="2">
    <location>
        <begin position="3095"/>
        <end position="3111"/>
    </location>
</feature>
<feature type="region of interest" description="Disordered" evidence="2">
    <location>
        <begin position="2357"/>
        <end position="2376"/>
    </location>
</feature>
<feature type="compositionally biased region" description="Basic and acidic residues" evidence="2">
    <location>
        <begin position="147"/>
        <end position="184"/>
    </location>
</feature>
<dbReference type="Proteomes" id="UP001479436">
    <property type="component" value="Unassembled WGS sequence"/>
</dbReference>
<feature type="compositionally biased region" description="Polar residues" evidence="2">
    <location>
        <begin position="1882"/>
        <end position="1891"/>
    </location>
</feature>
<keyword evidence="4" id="KW-0238">DNA-binding</keyword>
<feature type="compositionally biased region" description="Acidic residues" evidence="2">
    <location>
        <begin position="1598"/>
        <end position="1607"/>
    </location>
</feature>
<feature type="compositionally biased region" description="Polar residues" evidence="2">
    <location>
        <begin position="2829"/>
        <end position="2840"/>
    </location>
</feature>
<feature type="compositionally biased region" description="Polar residues" evidence="2">
    <location>
        <begin position="2747"/>
        <end position="2808"/>
    </location>
</feature>
<dbReference type="InterPro" id="IPR051571">
    <property type="entry name" value="N-CoR_corepressor"/>
</dbReference>
<feature type="compositionally biased region" description="Polar residues" evidence="2">
    <location>
        <begin position="2976"/>
        <end position="3011"/>
    </location>
</feature>
<feature type="compositionally biased region" description="Polar residues" evidence="2">
    <location>
        <begin position="2723"/>
        <end position="2736"/>
    </location>
</feature>
<feature type="region of interest" description="Disordered" evidence="2">
    <location>
        <begin position="1459"/>
        <end position="1751"/>
    </location>
</feature>
<feature type="region of interest" description="Disordered" evidence="2">
    <location>
        <begin position="2719"/>
        <end position="3011"/>
    </location>
</feature>
<feature type="compositionally biased region" description="Acidic residues" evidence="2">
    <location>
        <begin position="385"/>
        <end position="394"/>
    </location>
</feature>
<feature type="compositionally biased region" description="Low complexity" evidence="2">
    <location>
        <begin position="2855"/>
        <end position="2872"/>
    </location>
</feature>
<feature type="region of interest" description="Disordered" evidence="2">
    <location>
        <begin position="3250"/>
        <end position="3277"/>
    </location>
</feature>
<feature type="compositionally biased region" description="Basic and acidic residues" evidence="2">
    <location>
        <begin position="302"/>
        <end position="312"/>
    </location>
</feature>
<feature type="coiled-coil region" evidence="1">
    <location>
        <begin position="823"/>
        <end position="850"/>
    </location>
</feature>
<evidence type="ECO:0000256" key="2">
    <source>
        <dbReference type="SAM" id="MobiDB-lite"/>
    </source>
</evidence>
<feature type="compositionally biased region" description="Acidic residues" evidence="2">
    <location>
        <begin position="1713"/>
        <end position="1724"/>
    </location>
</feature>
<dbReference type="Gene3D" id="1.20.58.1880">
    <property type="match status" value="1"/>
</dbReference>
<feature type="region of interest" description="Disordered" evidence="2">
    <location>
        <begin position="1159"/>
        <end position="1287"/>
    </location>
</feature>
<feature type="region of interest" description="Disordered" evidence="2">
    <location>
        <begin position="2652"/>
        <end position="2671"/>
    </location>
</feature>
<feature type="region of interest" description="Disordered" evidence="2">
    <location>
        <begin position="2383"/>
        <end position="2445"/>
    </location>
</feature>
<feature type="region of interest" description="Disordered" evidence="2">
    <location>
        <begin position="1851"/>
        <end position="1923"/>
    </location>
</feature>
<evidence type="ECO:0000313" key="4">
    <source>
        <dbReference type="EMBL" id="KAK9768812.1"/>
    </source>
</evidence>
<feature type="region of interest" description="Disordered" evidence="2">
    <location>
        <begin position="2217"/>
        <end position="2262"/>
    </location>
</feature>
<feature type="region of interest" description="Disordered" evidence="2">
    <location>
        <begin position="2100"/>
        <end position="2166"/>
    </location>
</feature>
<evidence type="ECO:0000256" key="1">
    <source>
        <dbReference type="SAM" id="Coils"/>
    </source>
</evidence>
<feature type="compositionally biased region" description="Low complexity" evidence="2">
    <location>
        <begin position="2934"/>
        <end position="2955"/>
    </location>
</feature>
<dbReference type="SMART" id="SM00717">
    <property type="entry name" value="SANT"/>
    <property type="match status" value="2"/>
</dbReference>
<dbReference type="CDD" id="cd00167">
    <property type="entry name" value="SANT"/>
    <property type="match status" value="1"/>
</dbReference>
<feature type="region of interest" description="Disordered" evidence="2">
    <location>
        <begin position="1354"/>
        <end position="1407"/>
    </location>
</feature>
<feature type="compositionally biased region" description="Acidic residues" evidence="2">
    <location>
        <begin position="259"/>
        <end position="268"/>
    </location>
</feature>
<feature type="compositionally biased region" description="Basic and acidic residues" evidence="2">
    <location>
        <begin position="326"/>
        <end position="335"/>
    </location>
</feature>
<feature type="region of interest" description="Disordered" evidence="2">
    <location>
        <begin position="1"/>
        <end position="398"/>
    </location>
</feature>
<keyword evidence="5" id="KW-1185">Reference proteome</keyword>
<feature type="compositionally biased region" description="Polar residues" evidence="2">
    <location>
        <begin position="1159"/>
        <end position="1168"/>
    </location>
</feature>
<dbReference type="Pfam" id="PF00249">
    <property type="entry name" value="Myb_DNA-binding"/>
    <property type="match status" value="1"/>
</dbReference>
<feature type="region of interest" description="Disordered" evidence="2">
    <location>
        <begin position="601"/>
        <end position="624"/>
    </location>
</feature>
<evidence type="ECO:0000259" key="3">
    <source>
        <dbReference type="PROSITE" id="PS51293"/>
    </source>
</evidence>
<proteinExistence type="predicted"/>
<gene>
    <name evidence="4" type="primary">SNT1_1</name>
    <name evidence="4" type="ORF">K7432_000244</name>
</gene>
<feature type="compositionally biased region" description="Low complexity" evidence="2">
    <location>
        <begin position="107"/>
        <end position="121"/>
    </location>
</feature>
<feature type="compositionally biased region" description="Basic and acidic residues" evidence="2">
    <location>
        <begin position="1513"/>
        <end position="1597"/>
    </location>
</feature>
<feature type="compositionally biased region" description="Low complexity" evidence="2">
    <location>
        <begin position="2118"/>
        <end position="2144"/>
    </location>
</feature>
<feature type="compositionally biased region" description="Polar residues" evidence="2">
    <location>
        <begin position="2145"/>
        <end position="2166"/>
    </location>
</feature>
<dbReference type="PROSITE" id="PS51293">
    <property type="entry name" value="SANT"/>
    <property type="match status" value="2"/>
</dbReference>
<feature type="compositionally biased region" description="Polar residues" evidence="2">
    <location>
        <begin position="1268"/>
        <end position="1287"/>
    </location>
</feature>
<feature type="compositionally biased region" description="Basic and acidic residues" evidence="2">
    <location>
        <begin position="47"/>
        <end position="72"/>
    </location>
</feature>
<organism evidence="4 5">
    <name type="scientific">Basidiobolus ranarum</name>
    <dbReference type="NCBI Taxonomy" id="34480"/>
    <lineage>
        <taxon>Eukaryota</taxon>
        <taxon>Fungi</taxon>
        <taxon>Fungi incertae sedis</taxon>
        <taxon>Zoopagomycota</taxon>
        <taxon>Entomophthoromycotina</taxon>
        <taxon>Basidiobolomycetes</taxon>
        <taxon>Basidiobolales</taxon>
        <taxon>Basidiobolaceae</taxon>
        <taxon>Basidiobolus</taxon>
    </lineage>
</organism>
<sequence>MPTGRFEQGDNYRPGEGYRDYRRDSNSTLSKKESGDFYQGSLGSATPDRRSSSVDSTKSSEKRRVVSGRETRTNSIDSTVQSLDENCHADAQDSSMAGPYGKRVRENSLSSEISSSSMMPEESLDTQRSNEIELRDEKRRKVYLSPQDDRGSSEPRDPPKDGDIEPLHEEEREPSRHLSPEQKPKVPMLIEQQDTSGSREPIRAYPNQAYVNKYSKKPDNYKQTSIKPDTNLTIHPISKTHLNSEERLDSLSVKRNEEELSDQLEEGEIGVSELSDSTDNTLEDEKWPRRETFASSSTRMNLSREETLELKQKPKIKSPSVAKSNLLDEAKRSVKSENNNARSPTVAEASVHKDFRPHGVSVIDEQKEITNDQTSTLSTPKILDEPIESPEPGEIDPVCNELQSDKSLFTPTLSDNEIKQTNIISTRSEASHCQISNAEVVTTLEVKSDTNGAKPFNNDIQIDIEATESARNILNETHKKSTANLPEYPSKVSSDTNRISDPPPVPVIQVMSSVQGETGEILDDNSDDEKVASFELDKSSSEANVTVSPESYDVSTHMDKLKYPKCVKVKTISSSSMNVEATQNEIPEYSGQSKDNIDEEMHLEDSSSIGEKYENTPSEPQKSSIPDALTKEITVENTSVPDIEEDSVLIENANIEPGEIQDESETEVAPLNLDASLTQETIFAMIDKIDSEIGRYEDLLVEIRKNKQSCIEGSNSSSEIQKASEPESLLENQITEQESELMITQLPENAVGELNGTQSNEVTNGKAQKSRRCSLHKRIYAENQMLVQANVKPSLGPIFRKFEDYPFYCENIESHKKIRSLMFNHMRHKYDSLEQKENELRQKYKQYLEAWKVRIVKLDRHKEKKKGRRYLKDELLSSSGPSNLSVSRAQRHGGPYNSDTVRSEAELLEIIQSLENEDLRNPSVRCLRTVATIPPMVLDPCKRELTKYDNRNNLIENPYIHYHCGGSGDKWTKEERDIFVKKYLLYPKQFGKIATFLKNKNARQCVLYYYREKKSIDFKGLIAGRGKKRRQLARKDISKSSTSRSNKSKGNALLQDIDAASRSQNSEEVGDLPDTLPTFKKKKRLDHVHDSSLNSSVKPTESAPTKHRLGKLKIAEGSESPMDSGLVTHIATQPSLHTRKGSSPNTSLDSKQQFLEATIEKPSTQPAKSDSGAVTDGTQQSRENDNPPKSDEATKSSEVNLPDLKSNEEVYNKPLQVDEDLVETSQSEPTATEPSVKHLNTRMLPKNQEPNVHCPIDSAAPVSLLPEDTSSMKNSNQNDQKLPKESSNVLVENVSIKNMVVNEQNNDNDSRLDLVVGKSGTNEENLDHTKTALSTTVHTKSPFEKAMADEGNTTRFTPAKSQSTKPASGKAESTIGKSFMAKPTGSDSSSIRPTPHKPFGIKSHQPHNESAVGKLFIKPSKPIIGKPGVVKSGFNRNMSTKPIPVKALSGKFVQNEKEAGYRAKTLEDKKGSPSQKKTLPVQEKRVLSSQERKELHQEKKGLPSQQKKLFSAQERRMLPSQEKKGVPSQEKNELPPQRRKESLLMEKERPPPLEKEKLFSQEKRESRPTEKEGLSFQDKKKLPEKKTESLPAEKEESSSQDEMDIVDELNAAIEDILDKDSSDEEETIVEEEGTAFIVPPPSATDQSESKPVEGSISISLSPSSINESNKLMEPDRTPSVTASQPLVEDFDLSLDIPSSDEEELLDRKRETSETVDEDDALLEEEINRALLSASSTDDEDETSSETKPISEAAMSTVLDSWSTFEQAEFVECLRLYGKDWIRIAERVKSKKPSDIEEYYSSNIDRLSLEELVREFEENTSKLPQEEATDVSSSSVLDSALHSTVNSQLLEGSEDVSSLYNQPNALTKSSSDEDVEKKAHSAYPTSQPNSDASAVVDEEIRVSTVCSDSSKPQDVTSNVSHSQSIAQESLETAANLPLPIVGTRAKSPTYTGNVQESSDESSNMTTTKVMNPDAVAQVNPKKEFIPDGLLDKNISGNPINILSQQTLASNTNSSLPNNRDVPTTAPSIIPTVNDGPIPVQSKSGSTSIAFMTTQASRSPSINEDSSRVKTIPTTLPYGVIPSGQIFNQPSVIRSTSDKGELLINKGAPTPSEPAYQPFSVSSQQSTTVLSNSPSVNVTTSTRNTTPQSRASNPSLSHPQGKYPTSNVDAMNSINNTVSTETSPAYEKAVEPSGFDSYFGKTLSHHSLVNNSFAPLSGNQVNKDPSSQFSASRKYGESVTQQIMESSSTQVSSSPITSTPTNDTLLESRKKSWEISSASENALTTSVQPMGAFRTTVASKEGSTIHQTGLTSDSVGVQQSRQQYSMTNHPNFAHQSSVINPQPSNNTKFVDTRAQPLVSSASSNYPPATSSTGPTIAYSQSSVKPTLHYPHENPLLGSIPPSTSESSRRIEAQPTIPLTRYVPNTTNSSASHITSMNSEKMGPTKQGSALPNLTYQATPSDQAPPGYTYPSTQMPTPSVSTSMSQNRSEYYRSDFPQEYKKQSSVSRILNHPASVEAPVISPTRSEYSTSSMSSKIESAYFDVDRQETRPAAPKPAPPRARGVTDIFSLLNAPTEDEPKTVKVGKNALMDWFGEDAGPVSSPEQFNSPNVIESKNSHIQSQFNANPVTSQSQSTTPSNSYSYMQDLYSTSYKTQPPTYSMAAPEVNPGTNLNRRSIESIHGSSADPIQMMRQQATTSQPVHLQSNPSTQPQVQLLQLQSPPVGLNTSQSGTQTATVQPQAAGKSRRRAGSQSQLISQPQNHGQLARQASLSQIPSQTSSHSQVPIAQLVNQNSIPQTSRTSTKGRQTQSKPRALVQPQLQPQSQIQPSHSRILSQSPIQHPSQVHIPSVDNSARQTQYPHPSLHQQSSHQSSYHAPIPHQRPSHPSIQPSPGMPQQTNVYSRSQSPAMSLPSPHQALPRRTSSPLQPVPISHSRKPSNPSQLQSLPVQLSSHSSQPLNQPIRHSTPVSTGRTRDLSQPIFSQNTREAVSNSPHQSPFTSDHLNYPQTRSNQHQTYSGSDIVEGAVNFQHGHRAPHSQEGYHSSAPSPNLSADSLPHSNVGHQSMYRQSPQISSSQHTYDARESSLGPRYGENIQPPHRSSTPVGQNINNNSSFVYPPVSLPKYQQPQPQQSRSLHRDSSSILDNTPYRTGSPAILDQSGYRTTSPAVLDGVQIRRTASPATIDASHYRRTTSPSVMDVSQYGRRPQSPVVPVGTGYPRHPHMSMQSPSTSSQIFHPMTSTPGNQNPTYSNTMAPMSMPGMFPHHSGAYAQQQQQPPPKK</sequence>
<dbReference type="Gene3D" id="1.10.10.60">
    <property type="entry name" value="Homeodomain-like"/>
    <property type="match status" value="1"/>
</dbReference>
<reference evidence="4 5" key="1">
    <citation type="submission" date="2023-04" db="EMBL/GenBank/DDBJ databases">
        <title>Genome of Basidiobolus ranarum AG-B5.</title>
        <authorList>
            <person name="Stajich J.E."/>
            <person name="Carter-House D."/>
            <person name="Gryganskyi A."/>
        </authorList>
    </citation>
    <scope>NUCLEOTIDE SEQUENCE [LARGE SCALE GENOMIC DNA]</scope>
    <source>
        <strain evidence="4 5">AG-B5</strain>
    </source>
</reference>
<feature type="compositionally biased region" description="Acidic residues" evidence="2">
    <location>
        <begin position="1615"/>
        <end position="1633"/>
    </location>
</feature>
<feature type="compositionally biased region" description="Polar residues" evidence="2">
    <location>
        <begin position="2881"/>
        <end position="2905"/>
    </location>
</feature>
<feature type="compositionally biased region" description="Polar residues" evidence="2">
    <location>
        <begin position="1354"/>
        <end position="1366"/>
    </location>
</feature>
<dbReference type="InterPro" id="IPR009057">
    <property type="entry name" value="Homeodomain-like_sf"/>
</dbReference>
<feature type="compositionally biased region" description="Polar residues" evidence="2">
    <location>
        <begin position="3137"/>
        <end position="3146"/>
    </location>
</feature>
<feature type="compositionally biased region" description="Low complexity" evidence="2">
    <location>
        <begin position="876"/>
        <end position="887"/>
    </location>
</feature>
<feature type="compositionally biased region" description="Polar residues" evidence="2">
    <location>
        <begin position="3120"/>
        <end position="3130"/>
    </location>
</feature>
<feature type="compositionally biased region" description="Polar residues" evidence="2">
    <location>
        <begin position="2420"/>
        <end position="2436"/>
    </location>
</feature>
<feature type="compositionally biased region" description="Low complexity" evidence="2">
    <location>
        <begin position="1039"/>
        <end position="1049"/>
    </location>
</feature>
<feature type="region of interest" description="Disordered" evidence="2">
    <location>
        <begin position="2614"/>
        <end position="2639"/>
    </location>
</feature>
<feature type="compositionally biased region" description="Polar residues" evidence="2">
    <location>
        <begin position="615"/>
        <end position="624"/>
    </location>
</feature>
<feature type="compositionally biased region" description="Polar residues" evidence="2">
    <location>
        <begin position="3037"/>
        <end position="3075"/>
    </location>
</feature>
<dbReference type="GO" id="GO:0003677">
    <property type="term" value="F:DNA binding"/>
    <property type="evidence" value="ECO:0007669"/>
    <property type="project" value="UniProtKB-KW"/>
</dbReference>
<feature type="compositionally biased region" description="Low complexity" evidence="2">
    <location>
        <begin position="1655"/>
        <end position="1668"/>
    </location>
</feature>
<feature type="compositionally biased region" description="Basic and acidic residues" evidence="2">
    <location>
        <begin position="242"/>
        <end position="258"/>
    </location>
</feature>
<dbReference type="PANTHER" id="PTHR13992:SF39">
    <property type="entry name" value="SMRTER, ISOFORM G"/>
    <property type="match status" value="1"/>
</dbReference>